<feature type="non-terminal residue" evidence="2">
    <location>
        <position position="1"/>
    </location>
</feature>
<dbReference type="EMBL" id="BARU01018641">
    <property type="protein sequence ID" value="GAH58873.1"/>
    <property type="molecule type" value="Genomic_DNA"/>
</dbReference>
<name>X1IMU4_9ZZZZ</name>
<organism evidence="2">
    <name type="scientific">marine sediment metagenome</name>
    <dbReference type="NCBI Taxonomy" id="412755"/>
    <lineage>
        <taxon>unclassified sequences</taxon>
        <taxon>metagenomes</taxon>
        <taxon>ecological metagenomes</taxon>
    </lineage>
</organism>
<evidence type="ECO:0000256" key="1">
    <source>
        <dbReference type="SAM" id="MobiDB-lite"/>
    </source>
</evidence>
<accession>X1IMU4</accession>
<proteinExistence type="predicted"/>
<sequence>AVSMSYGVLGISEGDTFYVQIKARDFNDDYVQSYSGYDGYDGEYSQYRGLWITDTGVFDITIPVPAPTKADILKNSGIPGKGLENAPGLQKPFNPKSQADEHAGMK</sequence>
<comment type="caution">
    <text evidence="2">The sequence shown here is derived from an EMBL/GenBank/DDBJ whole genome shotgun (WGS) entry which is preliminary data.</text>
</comment>
<feature type="region of interest" description="Disordered" evidence="1">
    <location>
        <begin position="75"/>
        <end position="106"/>
    </location>
</feature>
<dbReference type="AlphaFoldDB" id="X1IMU4"/>
<reference evidence="2" key="1">
    <citation type="journal article" date="2014" name="Front. Microbiol.">
        <title>High frequency of phylogenetically diverse reductive dehalogenase-homologous genes in deep subseafloor sedimentary metagenomes.</title>
        <authorList>
            <person name="Kawai M."/>
            <person name="Futagami T."/>
            <person name="Toyoda A."/>
            <person name="Takaki Y."/>
            <person name="Nishi S."/>
            <person name="Hori S."/>
            <person name="Arai W."/>
            <person name="Tsubouchi T."/>
            <person name="Morono Y."/>
            <person name="Uchiyama I."/>
            <person name="Ito T."/>
            <person name="Fujiyama A."/>
            <person name="Inagaki F."/>
            <person name="Takami H."/>
        </authorList>
    </citation>
    <scope>NUCLEOTIDE SEQUENCE</scope>
    <source>
        <strain evidence="2">Expedition CK06-06</strain>
    </source>
</reference>
<protein>
    <submittedName>
        <fullName evidence="2">Uncharacterized protein</fullName>
    </submittedName>
</protein>
<gene>
    <name evidence="2" type="ORF">S03H2_30796</name>
</gene>
<evidence type="ECO:0000313" key="2">
    <source>
        <dbReference type="EMBL" id="GAH58873.1"/>
    </source>
</evidence>